<evidence type="ECO:0000313" key="1">
    <source>
        <dbReference type="EMBL" id="KAI4315419.1"/>
    </source>
</evidence>
<accession>A0ACB9LWS3</accession>
<dbReference type="EMBL" id="CM039436">
    <property type="protein sequence ID" value="KAI4315419.1"/>
    <property type="molecule type" value="Genomic_DNA"/>
</dbReference>
<protein>
    <submittedName>
        <fullName evidence="1">Uncharacterized protein</fullName>
    </submittedName>
</protein>
<reference evidence="1 2" key="1">
    <citation type="journal article" date="2022" name="DNA Res.">
        <title>Chromosomal-level genome assembly of the orchid tree Bauhinia variegata (Leguminosae; Cercidoideae) supports the allotetraploid origin hypothesis of Bauhinia.</title>
        <authorList>
            <person name="Zhong Y."/>
            <person name="Chen Y."/>
            <person name="Zheng D."/>
            <person name="Pang J."/>
            <person name="Liu Y."/>
            <person name="Luo S."/>
            <person name="Meng S."/>
            <person name="Qian L."/>
            <person name="Wei D."/>
            <person name="Dai S."/>
            <person name="Zhou R."/>
        </authorList>
    </citation>
    <scope>NUCLEOTIDE SEQUENCE [LARGE SCALE GENOMIC DNA]</scope>
    <source>
        <strain evidence="1">BV-YZ2020</strain>
    </source>
</reference>
<evidence type="ECO:0000313" key="2">
    <source>
        <dbReference type="Proteomes" id="UP000828941"/>
    </source>
</evidence>
<proteinExistence type="predicted"/>
<sequence>MIRLSKALFFRIKKALTLNSHLLAAKSKFQDYPLRRMTCTEDYPHGDFQLKFEEHDCTLTPFRGDFLSLLLKDLDSSQVRLHFNSHYFPCSASLSK</sequence>
<keyword evidence="2" id="KW-1185">Reference proteome</keyword>
<gene>
    <name evidence="1" type="ORF">L6164_028231</name>
</gene>
<name>A0ACB9LWS3_BAUVA</name>
<comment type="caution">
    <text evidence="1">The sequence shown here is derived from an EMBL/GenBank/DDBJ whole genome shotgun (WGS) entry which is preliminary data.</text>
</comment>
<dbReference type="Proteomes" id="UP000828941">
    <property type="component" value="Chromosome 11"/>
</dbReference>
<organism evidence="1 2">
    <name type="scientific">Bauhinia variegata</name>
    <name type="common">Purple orchid tree</name>
    <name type="synonym">Phanera variegata</name>
    <dbReference type="NCBI Taxonomy" id="167791"/>
    <lineage>
        <taxon>Eukaryota</taxon>
        <taxon>Viridiplantae</taxon>
        <taxon>Streptophyta</taxon>
        <taxon>Embryophyta</taxon>
        <taxon>Tracheophyta</taxon>
        <taxon>Spermatophyta</taxon>
        <taxon>Magnoliopsida</taxon>
        <taxon>eudicotyledons</taxon>
        <taxon>Gunneridae</taxon>
        <taxon>Pentapetalae</taxon>
        <taxon>rosids</taxon>
        <taxon>fabids</taxon>
        <taxon>Fabales</taxon>
        <taxon>Fabaceae</taxon>
        <taxon>Cercidoideae</taxon>
        <taxon>Cercideae</taxon>
        <taxon>Bauhiniinae</taxon>
        <taxon>Bauhinia</taxon>
    </lineage>
</organism>